<protein>
    <submittedName>
        <fullName evidence="1">Uncharacterized protein</fullName>
    </submittedName>
</protein>
<reference evidence="1 2" key="1">
    <citation type="journal article" date="2022" name="bioRxiv">
        <title>The genome of the oomycete Peronosclerospora sorghi, a cosmopolitan pathogen of maize and sorghum, is inflated with dispersed pseudogenes.</title>
        <authorList>
            <person name="Fletcher K."/>
            <person name="Martin F."/>
            <person name="Isakeit T."/>
            <person name="Cavanaugh K."/>
            <person name="Magill C."/>
            <person name="Michelmore R."/>
        </authorList>
    </citation>
    <scope>NUCLEOTIDE SEQUENCE [LARGE SCALE GENOMIC DNA]</scope>
    <source>
        <strain evidence="1">P6</strain>
    </source>
</reference>
<evidence type="ECO:0000313" key="2">
    <source>
        <dbReference type="Proteomes" id="UP001163321"/>
    </source>
</evidence>
<accession>A0ACC0WYF9</accession>
<comment type="caution">
    <text evidence="1">The sequence shown here is derived from an EMBL/GenBank/DDBJ whole genome shotgun (WGS) entry which is preliminary data.</text>
</comment>
<sequence length="74" mass="8646">MRLDFRLKVLIQSRVVYHSCHILSKRMHTYTLISWDGSHAGIQATASFNSKRRILHDPNQRNRTLEGPSNHGYK</sequence>
<proteinExistence type="predicted"/>
<gene>
    <name evidence="1" type="ORF">PsorP6_001155</name>
</gene>
<organism evidence="1 2">
    <name type="scientific">Peronosclerospora sorghi</name>
    <dbReference type="NCBI Taxonomy" id="230839"/>
    <lineage>
        <taxon>Eukaryota</taxon>
        <taxon>Sar</taxon>
        <taxon>Stramenopiles</taxon>
        <taxon>Oomycota</taxon>
        <taxon>Peronosporomycetes</taxon>
        <taxon>Peronosporales</taxon>
        <taxon>Peronosporaceae</taxon>
        <taxon>Peronosclerospora</taxon>
    </lineage>
</organism>
<dbReference type="Proteomes" id="UP001163321">
    <property type="component" value="Chromosome 1"/>
</dbReference>
<keyword evidence="2" id="KW-1185">Reference proteome</keyword>
<dbReference type="EMBL" id="CM047580">
    <property type="protein sequence ID" value="KAI9922731.1"/>
    <property type="molecule type" value="Genomic_DNA"/>
</dbReference>
<evidence type="ECO:0000313" key="1">
    <source>
        <dbReference type="EMBL" id="KAI9922731.1"/>
    </source>
</evidence>
<name>A0ACC0WYF9_9STRA</name>